<dbReference type="InterPro" id="IPR036390">
    <property type="entry name" value="WH_DNA-bd_sf"/>
</dbReference>
<evidence type="ECO:0000259" key="1">
    <source>
        <dbReference type="PROSITE" id="PS50987"/>
    </source>
</evidence>
<name>A0A6L9XZU8_9MICO</name>
<gene>
    <name evidence="2" type="ORF">G3T36_13850</name>
</gene>
<dbReference type="CDD" id="cd00090">
    <property type="entry name" value="HTH_ARSR"/>
    <property type="match status" value="1"/>
</dbReference>
<reference evidence="2 3" key="1">
    <citation type="journal article" date="2014" name="J. Microbiol.">
        <title>Diaminobutyricibacter tongyongensis gen. nov., sp. nov. and Homoserinibacter gongjuensis gen. nov., sp. nov. belong to the family Microbacteriaceae.</title>
        <authorList>
            <person name="Kim S.J."/>
            <person name="Ahn J.H."/>
            <person name="Weon H.Y."/>
            <person name="Hamada M."/>
            <person name="Suzuki K."/>
            <person name="Kwon S.W."/>
        </authorList>
    </citation>
    <scope>NUCLEOTIDE SEQUENCE [LARGE SCALE GENOMIC DNA]</scope>
    <source>
        <strain evidence="2 3">NBRC 108724</strain>
    </source>
</reference>
<accession>A0A6L9XZU8</accession>
<dbReference type="Pfam" id="PF12840">
    <property type="entry name" value="HTH_20"/>
    <property type="match status" value="1"/>
</dbReference>
<dbReference type="RefSeq" id="WP_163290412.1">
    <property type="nucleotide sequence ID" value="NZ_JAAGWY010000003.1"/>
</dbReference>
<dbReference type="InterPro" id="IPR001845">
    <property type="entry name" value="HTH_ArsR_DNA-bd_dom"/>
</dbReference>
<proteinExistence type="predicted"/>
<dbReference type="GO" id="GO:0003700">
    <property type="term" value="F:DNA-binding transcription factor activity"/>
    <property type="evidence" value="ECO:0007669"/>
    <property type="project" value="InterPro"/>
</dbReference>
<sequence length="123" mass="13794">MATQLDAAWDALADPTRRRIVELLVKEPMRAGAVADAFPVAAPTISRHLRVLRKAGLIEETRVDDDARVKLYRLRREPFGDLGAWLDQVQAFWRDQLEAYAAEVARQADAQADAGSRHEGKSR</sequence>
<dbReference type="AlphaFoldDB" id="A0A6L9XZU8"/>
<dbReference type="EMBL" id="JAAGWY010000003">
    <property type="protein sequence ID" value="NEN06943.1"/>
    <property type="molecule type" value="Genomic_DNA"/>
</dbReference>
<dbReference type="NCBIfam" id="NF033788">
    <property type="entry name" value="HTH_metalloreg"/>
    <property type="match status" value="1"/>
</dbReference>
<dbReference type="InterPro" id="IPR011991">
    <property type="entry name" value="ArsR-like_HTH"/>
</dbReference>
<dbReference type="PROSITE" id="PS50987">
    <property type="entry name" value="HTH_ARSR_2"/>
    <property type="match status" value="1"/>
</dbReference>
<organism evidence="2 3">
    <name type="scientific">Leifsonia tongyongensis</name>
    <dbReference type="NCBI Taxonomy" id="1268043"/>
    <lineage>
        <taxon>Bacteria</taxon>
        <taxon>Bacillati</taxon>
        <taxon>Actinomycetota</taxon>
        <taxon>Actinomycetes</taxon>
        <taxon>Micrococcales</taxon>
        <taxon>Microbacteriaceae</taxon>
        <taxon>Leifsonia</taxon>
    </lineage>
</organism>
<keyword evidence="3" id="KW-1185">Reference proteome</keyword>
<comment type="caution">
    <text evidence="2">The sequence shown here is derived from an EMBL/GenBank/DDBJ whole genome shotgun (WGS) entry which is preliminary data.</text>
</comment>
<evidence type="ECO:0000313" key="3">
    <source>
        <dbReference type="Proteomes" id="UP000474967"/>
    </source>
</evidence>
<evidence type="ECO:0000313" key="2">
    <source>
        <dbReference type="EMBL" id="NEN06943.1"/>
    </source>
</evidence>
<dbReference type="Gene3D" id="1.10.10.10">
    <property type="entry name" value="Winged helix-like DNA-binding domain superfamily/Winged helix DNA-binding domain"/>
    <property type="match status" value="1"/>
</dbReference>
<dbReference type="PANTHER" id="PTHR38600:SF1">
    <property type="entry name" value="TRANSCRIPTIONAL REGULATORY PROTEIN"/>
    <property type="match status" value="1"/>
</dbReference>
<dbReference type="Proteomes" id="UP000474967">
    <property type="component" value="Unassembled WGS sequence"/>
</dbReference>
<dbReference type="PANTHER" id="PTHR38600">
    <property type="entry name" value="TRANSCRIPTIONAL REGULATORY PROTEIN"/>
    <property type="match status" value="1"/>
</dbReference>
<dbReference type="PRINTS" id="PR00778">
    <property type="entry name" value="HTHARSR"/>
</dbReference>
<dbReference type="SUPFAM" id="SSF46785">
    <property type="entry name" value="Winged helix' DNA-binding domain"/>
    <property type="match status" value="1"/>
</dbReference>
<dbReference type="SMART" id="SM00418">
    <property type="entry name" value="HTH_ARSR"/>
    <property type="match status" value="1"/>
</dbReference>
<protein>
    <submittedName>
        <fullName evidence="2">Winged helix-turn-helix transcriptional regulator</fullName>
    </submittedName>
</protein>
<feature type="domain" description="HTH arsR-type" evidence="1">
    <location>
        <begin position="1"/>
        <end position="91"/>
    </location>
</feature>
<dbReference type="InterPro" id="IPR036388">
    <property type="entry name" value="WH-like_DNA-bd_sf"/>
</dbReference>